<reference evidence="1 2" key="1">
    <citation type="submission" date="2024-01" db="EMBL/GenBank/DDBJ databases">
        <title>Genome assemblies of Stephania.</title>
        <authorList>
            <person name="Yang L."/>
        </authorList>
    </citation>
    <scope>NUCLEOTIDE SEQUENCE [LARGE SCALE GENOMIC DNA]</scope>
    <source>
        <strain evidence="1">QJT</strain>
        <tissue evidence="1">Leaf</tissue>
    </source>
</reference>
<accession>A0AAP0PLL7</accession>
<comment type="caution">
    <text evidence="1">The sequence shown here is derived from an EMBL/GenBank/DDBJ whole genome shotgun (WGS) entry which is preliminary data.</text>
</comment>
<protein>
    <submittedName>
        <fullName evidence="1">Uncharacterized protein</fullName>
    </submittedName>
</protein>
<organism evidence="1 2">
    <name type="scientific">Stephania japonica</name>
    <dbReference type="NCBI Taxonomy" id="461633"/>
    <lineage>
        <taxon>Eukaryota</taxon>
        <taxon>Viridiplantae</taxon>
        <taxon>Streptophyta</taxon>
        <taxon>Embryophyta</taxon>
        <taxon>Tracheophyta</taxon>
        <taxon>Spermatophyta</taxon>
        <taxon>Magnoliopsida</taxon>
        <taxon>Ranunculales</taxon>
        <taxon>Menispermaceae</taxon>
        <taxon>Menispermoideae</taxon>
        <taxon>Cissampelideae</taxon>
        <taxon>Stephania</taxon>
    </lineage>
</organism>
<dbReference type="Proteomes" id="UP001417504">
    <property type="component" value="Unassembled WGS sequence"/>
</dbReference>
<evidence type="ECO:0000313" key="2">
    <source>
        <dbReference type="Proteomes" id="UP001417504"/>
    </source>
</evidence>
<sequence>MRRYSLYKRAKQRFGSIRCFTKQVQEQQTELLFILADKWGCPMNAIPRLNTNDMINTPQTKHKASCFHQISTSRLSC</sequence>
<proteinExistence type="predicted"/>
<evidence type="ECO:0000313" key="1">
    <source>
        <dbReference type="EMBL" id="KAK9145286.1"/>
    </source>
</evidence>
<dbReference type="EMBL" id="JBBNAE010000002">
    <property type="protein sequence ID" value="KAK9145286.1"/>
    <property type="molecule type" value="Genomic_DNA"/>
</dbReference>
<dbReference type="AlphaFoldDB" id="A0AAP0PLL7"/>
<gene>
    <name evidence="1" type="ORF">Sjap_005189</name>
</gene>
<name>A0AAP0PLL7_9MAGN</name>
<keyword evidence="2" id="KW-1185">Reference proteome</keyword>